<dbReference type="AlphaFoldDB" id="A0AA96FFP0"/>
<dbReference type="GO" id="GO:0032259">
    <property type="term" value="P:methylation"/>
    <property type="evidence" value="ECO:0007669"/>
    <property type="project" value="UniProtKB-KW"/>
</dbReference>
<evidence type="ECO:0000256" key="4">
    <source>
        <dbReference type="ARBA" id="ARBA00022679"/>
    </source>
</evidence>
<dbReference type="GO" id="GO:0008168">
    <property type="term" value="F:methyltransferase activity"/>
    <property type="evidence" value="ECO:0007669"/>
    <property type="project" value="UniProtKB-UniRule"/>
</dbReference>
<protein>
    <recommendedName>
        <fullName evidence="6">S-adenosyl-L-methionine-dependent methyltransferase</fullName>
        <ecNumber evidence="6">2.1.1.-</ecNumber>
    </recommendedName>
</protein>
<evidence type="ECO:0000256" key="6">
    <source>
        <dbReference type="RuleBase" id="RU362030"/>
    </source>
</evidence>
<evidence type="ECO:0000256" key="1">
    <source>
        <dbReference type="ARBA" id="ARBA00003907"/>
    </source>
</evidence>
<evidence type="ECO:0000313" key="7">
    <source>
        <dbReference type="EMBL" id="WNM27590.1"/>
    </source>
</evidence>
<dbReference type="KEGG" id="dcp:RN607_00890"/>
<evidence type="ECO:0000256" key="3">
    <source>
        <dbReference type="ARBA" id="ARBA00022603"/>
    </source>
</evidence>
<dbReference type="NCBIfam" id="TIGR00027">
    <property type="entry name" value="mthyl_TIGR00027"/>
    <property type="match status" value="1"/>
</dbReference>
<dbReference type="Pfam" id="PF04072">
    <property type="entry name" value="LCM"/>
    <property type="match status" value="1"/>
</dbReference>
<dbReference type="Proteomes" id="UP001303408">
    <property type="component" value="Chromosome"/>
</dbReference>
<keyword evidence="5 6" id="KW-0949">S-adenosyl-L-methionine</keyword>
<proteinExistence type="inferred from homology"/>
<dbReference type="InterPro" id="IPR029063">
    <property type="entry name" value="SAM-dependent_MTases_sf"/>
</dbReference>
<dbReference type="PANTHER" id="PTHR43619">
    <property type="entry name" value="S-ADENOSYL-L-METHIONINE-DEPENDENT METHYLTRANSFERASE YKTD-RELATED"/>
    <property type="match status" value="1"/>
</dbReference>
<dbReference type="InterPro" id="IPR007213">
    <property type="entry name" value="Ppm1/Ppm2/Tcmp"/>
</dbReference>
<dbReference type="EC" id="2.1.1.-" evidence="6"/>
<organism evidence="7">
    <name type="scientific">Demequina capsici</name>
    <dbReference type="NCBI Taxonomy" id="3075620"/>
    <lineage>
        <taxon>Bacteria</taxon>
        <taxon>Bacillati</taxon>
        <taxon>Actinomycetota</taxon>
        <taxon>Actinomycetes</taxon>
        <taxon>Micrococcales</taxon>
        <taxon>Demequinaceae</taxon>
        <taxon>Demequina</taxon>
    </lineage>
</organism>
<keyword evidence="4 7" id="KW-0808">Transferase</keyword>
<comment type="function">
    <text evidence="1 6">Exhibits S-adenosyl-L-methionine-dependent methyltransferase activity.</text>
</comment>
<reference evidence="7" key="1">
    <citation type="submission" date="2023-09" db="EMBL/GenBank/DDBJ databases">
        <title>Demequina sp. a novel bacteria isolated from Capsicum annuum.</title>
        <authorList>
            <person name="Humaira Z."/>
            <person name="Lee J."/>
            <person name="Cho D."/>
        </authorList>
    </citation>
    <scope>NUCLEOTIDE SEQUENCE</scope>
    <source>
        <strain evidence="7">PMTSA13</strain>
    </source>
</reference>
<comment type="similarity">
    <text evidence="2 6">Belongs to the UPF0677 family.</text>
</comment>
<dbReference type="SUPFAM" id="SSF53335">
    <property type="entry name" value="S-adenosyl-L-methionine-dependent methyltransferases"/>
    <property type="match status" value="1"/>
</dbReference>
<evidence type="ECO:0000256" key="2">
    <source>
        <dbReference type="ARBA" id="ARBA00008138"/>
    </source>
</evidence>
<dbReference type="Gene3D" id="3.40.50.150">
    <property type="entry name" value="Vaccinia Virus protein VP39"/>
    <property type="match status" value="1"/>
</dbReference>
<dbReference type="RefSeq" id="WP_313543705.1">
    <property type="nucleotide sequence ID" value="NZ_CP134880.1"/>
</dbReference>
<name>A0AA96FFP0_9MICO</name>
<keyword evidence="3 6" id="KW-0489">Methyltransferase</keyword>
<evidence type="ECO:0000256" key="5">
    <source>
        <dbReference type="ARBA" id="ARBA00022691"/>
    </source>
</evidence>
<accession>A0AA96FFP0</accession>
<sequence>MGVFFGREGATPRAEPTAVASAMCRLIEQFEPASERLFDDPLLADLLGDHARYAMVDPWGGSFIGRIEGTAPGYYGLQVSRTCFIDDMVADALARGTTQIVIAGAGFDTRAYRLPGMDRVHVFELDLPSMIEHKRQAVARTLGTLPEHVTYAPLDLETLAAARAFADAGVDPAEPTMVICEDVTQYLTDIAFERLLTSVASLGLGTDLVLTYVLRPTVRSHEGLAQARGLARNGPPWTLGLMPAEVPALLSAHGLTLITDINAGEYRKRYPQLERRRMKVAPEEHTLLASA</sequence>
<gene>
    <name evidence="7" type="ORF">RN607_00890</name>
</gene>
<dbReference type="PANTHER" id="PTHR43619:SF2">
    <property type="entry name" value="S-ADENOSYL-L-METHIONINE-DEPENDENT METHYLTRANSFERASES SUPERFAMILY PROTEIN"/>
    <property type="match status" value="1"/>
</dbReference>
<dbReference type="EMBL" id="CP134880">
    <property type="protein sequence ID" value="WNM27590.1"/>
    <property type="molecule type" value="Genomic_DNA"/>
</dbReference>
<dbReference type="InterPro" id="IPR011610">
    <property type="entry name" value="SAM_mthyl_Trfase_ML2640-like"/>
</dbReference>